<evidence type="ECO:0000313" key="4">
    <source>
        <dbReference type="EMBL" id="MFC3033753.1"/>
    </source>
</evidence>
<reference evidence="5" key="1">
    <citation type="journal article" date="2019" name="Int. J. Syst. Evol. Microbiol.">
        <title>The Global Catalogue of Microorganisms (GCM) 10K type strain sequencing project: providing services to taxonomists for standard genome sequencing and annotation.</title>
        <authorList>
            <consortium name="The Broad Institute Genomics Platform"/>
            <consortium name="The Broad Institute Genome Sequencing Center for Infectious Disease"/>
            <person name="Wu L."/>
            <person name="Ma J."/>
        </authorList>
    </citation>
    <scope>NUCLEOTIDE SEQUENCE [LARGE SCALE GENOMIC DNA]</scope>
    <source>
        <strain evidence="5">KCTC 42730</strain>
    </source>
</reference>
<dbReference type="Gene3D" id="3.30.300.20">
    <property type="match status" value="1"/>
</dbReference>
<protein>
    <recommendedName>
        <fullName evidence="2">Ribosome-binding factor A</fullName>
    </recommendedName>
</protein>
<dbReference type="PANTHER" id="PTHR33515:SF1">
    <property type="entry name" value="RIBOSOME-BINDING FACTOR A, CHLOROPLASTIC-RELATED"/>
    <property type="match status" value="1"/>
</dbReference>
<dbReference type="Proteomes" id="UP001595453">
    <property type="component" value="Unassembled WGS sequence"/>
</dbReference>
<feature type="region of interest" description="Disordered" evidence="3">
    <location>
        <begin position="118"/>
        <end position="143"/>
    </location>
</feature>
<comment type="subcellular location">
    <subcellularLocation>
        <location evidence="2">Cytoplasm</location>
    </subcellularLocation>
</comment>
<dbReference type="EMBL" id="JBHRSD010000027">
    <property type="protein sequence ID" value="MFC3033753.1"/>
    <property type="molecule type" value="Genomic_DNA"/>
</dbReference>
<accession>A0ABV7CMJ9</accession>
<dbReference type="NCBIfam" id="TIGR00082">
    <property type="entry name" value="rbfA"/>
    <property type="match status" value="1"/>
</dbReference>
<dbReference type="InterPro" id="IPR015946">
    <property type="entry name" value="KH_dom-like_a/b"/>
</dbReference>
<sequence>MREFSRTDRVGQQIQKEIAVIIQREIKDPRLGLVTVSAVEVSRDLSYAKVFITVLNTSDEDKSKQSAAILNEAGGYIRSLLGKRIRARIMPELRFVIDTSLLEGMRISNLVESVIREDKEKRGEDADLPEQADDKAGDESEQA</sequence>
<comment type="function">
    <text evidence="2">One of several proteins that assist in the late maturation steps of the functional core of the 30S ribosomal subunit. Associates with free 30S ribosomal subunits (but not with 30S subunits that are part of 70S ribosomes or polysomes). Required for efficient processing of 16S rRNA. May interact with the 5'-terminal helix region of 16S rRNA.</text>
</comment>
<keyword evidence="1 2" id="KW-0690">Ribosome biogenesis</keyword>
<dbReference type="Pfam" id="PF02033">
    <property type="entry name" value="RBFA"/>
    <property type="match status" value="1"/>
</dbReference>
<evidence type="ECO:0000313" key="5">
    <source>
        <dbReference type="Proteomes" id="UP001595453"/>
    </source>
</evidence>
<keyword evidence="5" id="KW-1185">Reference proteome</keyword>
<evidence type="ECO:0000256" key="1">
    <source>
        <dbReference type="ARBA" id="ARBA00022517"/>
    </source>
</evidence>
<dbReference type="SUPFAM" id="SSF89919">
    <property type="entry name" value="Ribosome-binding factor A, RbfA"/>
    <property type="match status" value="1"/>
</dbReference>
<evidence type="ECO:0000256" key="3">
    <source>
        <dbReference type="SAM" id="MobiDB-lite"/>
    </source>
</evidence>
<dbReference type="HAMAP" id="MF_00003">
    <property type="entry name" value="RbfA"/>
    <property type="match status" value="1"/>
</dbReference>
<proteinExistence type="inferred from homology"/>
<name>A0ABV7CMJ9_9GAMM</name>
<comment type="subunit">
    <text evidence="2">Monomer. Binds 30S ribosomal subunits, but not 50S ribosomal subunits or 70S ribosomes.</text>
</comment>
<dbReference type="PANTHER" id="PTHR33515">
    <property type="entry name" value="RIBOSOME-BINDING FACTOR A, CHLOROPLASTIC-RELATED"/>
    <property type="match status" value="1"/>
</dbReference>
<evidence type="ECO:0000256" key="2">
    <source>
        <dbReference type="HAMAP-Rule" id="MF_00003"/>
    </source>
</evidence>
<gene>
    <name evidence="2 4" type="primary">rbfA</name>
    <name evidence="4" type="ORF">ACFOEE_14615</name>
</gene>
<comment type="caution">
    <text evidence="4">The sequence shown here is derived from an EMBL/GenBank/DDBJ whole genome shotgun (WGS) entry which is preliminary data.</text>
</comment>
<organism evidence="4 5">
    <name type="scientific">Pseudoalteromonas fenneropenaei</name>
    <dbReference type="NCBI Taxonomy" id="1737459"/>
    <lineage>
        <taxon>Bacteria</taxon>
        <taxon>Pseudomonadati</taxon>
        <taxon>Pseudomonadota</taxon>
        <taxon>Gammaproteobacteria</taxon>
        <taxon>Alteromonadales</taxon>
        <taxon>Pseudoalteromonadaceae</taxon>
        <taxon>Pseudoalteromonas</taxon>
    </lineage>
</organism>
<keyword evidence="2" id="KW-0963">Cytoplasm</keyword>
<dbReference type="RefSeq" id="WP_377125737.1">
    <property type="nucleotide sequence ID" value="NZ_JBHRSD010000027.1"/>
</dbReference>
<comment type="similarity">
    <text evidence="2">Belongs to the RbfA family.</text>
</comment>
<dbReference type="InterPro" id="IPR023799">
    <property type="entry name" value="RbfA_dom_sf"/>
</dbReference>
<dbReference type="InterPro" id="IPR000238">
    <property type="entry name" value="RbfA"/>
</dbReference>
<feature type="compositionally biased region" description="Basic and acidic residues" evidence="3">
    <location>
        <begin position="132"/>
        <end position="143"/>
    </location>
</feature>